<dbReference type="Gene3D" id="2.30.29.30">
    <property type="entry name" value="Pleckstrin-homology domain (PH domain)/Phosphotyrosine-binding domain (PTB)"/>
    <property type="match status" value="1"/>
</dbReference>
<evidence type="ECO:0000259" key="4">
    <source>
        <dbReference type="PROSITE" id="PS50018"/>
    </source>
</evidence>
<dbReference type="Gene3D" id="3.40.525.10">
    <property type="entry name" value="CRAL-TRIO lipid binding domain"/>
    <property type="match status" value="1"/>
</dbReference>
<proteinExistence type="predicted"/>
<feature type="domain" description="Ras-GAP" evidence="4">
    <location>
        <begin position="1110"/>
        <end position="1302"/>
    </location>
</feature>
<dbReference type="EMBL" id="JADGJH010000350">
    <property type="protein sequence ID" value="KAJ3130815.1"/>
    <property type="molecule type" value="Genomic_DNA"/>
</dbReference>
<dbReference type="InterPro" id="IPR011993">
    <property type="entry name" value="PH-like_dom_sf"/>
</dbReference>
<evidence type="ECO:0000259" key="5">
    <source>
        <dbReference type="PROSITE" id="PS50191"/>
    </source>
</evidence>
<dbReference type="SUPFAM" id="SSF52087">
    <property type="entry name" value="CRAL/TRIO domain"/>
    <property type="match status" value="1"/>
</dbReference>
<dbReference type="GO" id="GO:0005096">
    <property type="term" value="F:GTPase activator activity"/>
    <property type="evidence" value="ECO:0007669"/>
    <property type="project" value="UniProtKB-KW"/>
</dbReference>
<keyword evidence="1" id="KW-0343">GTPase activation</keyword>
<evidence type="ECO:0000256" key="3">
    <source>
        <dbReference type="SAM" id="Phobius"/>
    </source>
</evidence>
<dbReference type="PROSITE" id="PS50191">
    <property type="entry name" value="CRAL_TRIO"/>
    <property type="match status" value="1"/>
</dbReference>
<keyword evidence="7" id="KW-1185">Reference proteome</keyword>
<reference evidence="6" key="1">
    <citation type="submission" date="2020-05" db="EMBL/GenBank/DDBJ databases">
        <title>Phylogenomic resolution of chytrid fungi.</title>
        <authorList>
            <person name="Stajich J.E."/>
            <person name="Amses K."/>
            <person name="Simmons R."/>
            <person name="Seto K."/>
            <person name="Myers J."/>
            <person name="Bonds A."/>
            <person name="Quandt C.A."/>
            <person name="Barry K."/>
            <person name="Liu P."/>
            <person name="Grigoriev I."/>
            <person name="Longcore J.E."/>
            <person name="James T.Y."/>
        </authorList>
    </citation>
    <scope>NUCLEOTIDE SEQUENCE</scope>
    <source>
        <strain evidence="6">JEL0513</strain>
    </source>
</reference>
<dbReference type="InterPro" id="IPR001251">
    <property type="entry name" value="CRAL-TRIO_dom"/>
</dbReference>
<gene>
    <name evidence="6" type="primary">NF1_2</name>
    <name evidence="6" type="ORF">HK100_007432</name>
</gene>
<comment type="caution">
    <text evidence="6">The sequence shown here is derived from an EMBL/GenBank/DDBJ whole genome shotgun (WGS) entry which is preliminary data.</text>
</comment>
<evidence type="ECO:0000313" key="7">
    <source>
        <dbReference type="Proteomes" id="UP001211907"/>
    </source>
</evidence>
<keyword evidence="3" id="KW-0812">Transmembrane</keyword>
<dbReference type="InterPro" id="IPR001936">
    <property type="entry name" value="RasGAP_dom"/>
</dbReference>
<organism evidence="6 7">
    <name type="scientific">Physocladia obscura</name>
    <dbReference type="NCBI Taxonomy" id="109957"/>
    <lineage>
        <taxon>Eukaryota</taxon>
        <taxon>Fungi</taxon>
        <taxon>Fungi incertae sedis</taxon>
        <taxon>Chytridiomycota</taxon>
        <taxon>Chytridiomycota incertae sedis</taxon>
        <taxon>Chytridiomycetes</taxon>
        <taxon>Chytridiales</taxon>
        <taxon>Chytriomycetaceae</taxon>
        <taxon>Physocladia</taxon>
    </lineage>
</organism>
<feature type="transmembrane region" description="Helical" evidence="3">
    <location>
        <begin position="68"/>
        <end position="90"/>
    </location>
</feature>
<protein>
    <submittedName>
        <fullName evidence="6">Neurofibromin 1</fullName>
    </submittedName>
</protein>
<dbReference type="Gene3D" id="1.10.506.10">
    <property type="entry name" value="GTPase Activation - p120gap, domain 1"/>
    <property type="match status" value="2"/>
</dbReference>
<dbReference type="PROSITE" id="PS50018">
    <property type="entry name" value="RAS_GTPASE_ACTIV_2"/>
    <property type="match status" value="1"/>
</dbReference>
<dbReference type="Proteomes" id="UP001211907">
    <property type="component" value="Unassembled WGS sequence"/>
</dbReference>
<evidence type="ECO:0000256" key="1">
    <source>
        <dbReference type="ARBA" id="ARBA00022468"/>
    </source>
</evidence>
<dbReference type="PANTHER" id="PTHR10194:SF142">
    <property type="entry name" value="NEUROFIBROMIN"/>
    <property type="match status" value="1"/>
</dbReference>
<evidence type="ECO:0000313" key="6">
    <source>
        <dbReference type="EMBL" id="KAJ3130815.1"/>
    </source>
</evidence>
<keyword evidence="3" id="KW-1133">Transmembrane helix</keyword>
<dbReference type="PANTHER" id="PTHR10194">
    <property type="entry name" value="RAS GTPASE-ACTIVATING PROTEINS"/>
    <property type="match status" value="1"/>
</dbReference>
<dbReference type="InterPro" id="IPR039360">
    <property type="entry name" value="Ras_GTPase"/>
</dbReference>
<keyword evidence="2" id="KW-0597">Phosphoprotein</keyword>
<dbReference type="InterPro" id="IPR008936">
    <property type="entry name" value="Rho_GTPase_activation_prot"/>
</dbReference>
<dbReference type="InterPro" id="IPR036865">
    <property type="entry name" value="CRAL-TRIO_dom_sf"/>
</dbReference>
<feature type="domain" description="CRAL-TRIO" evidence="5">
    <location>
        <begin position="1455"/>
        <end position="1614"/>
    </location>
</feature>
<dbReference type="SMART" id="SM00323">
    <property type="entry name" value="RasGAP"/>
    <property type="match status" value="1"/>
</dbReference>
<accession>A0AAD5T4V0</accession>
<evidence type="ECO:0000256" key="2">
    <source>
        <dbReference type="ARBA" id="ARBA00022553"/>
    </source>
</evidence>
<dbReference type="Pfam" id="PF13716">
    <property type="entry name" value="CRAL_TRIO_2"/>
    <property type="match status" value="1"/>
</dbReference>
<dbReference type="Pfam" id="PF00616">
    <property type="entry name" value="RasGAP"/>
    <property type="match status" value="2"/>
</dbReference>
<sequence>MHQCFKFIPKRAQYLLSIGIRKSIFNWIETHPLEFIDIHHNQKRIEGSPDAFFTTLLALCDTTSRRRVLFWPTMMFLLALVPDLLLSVLLNTFGTPKEHAQNPVMKRIATATNRGAVSPDLEKKVEVWLDSVRKAVKNSKYSEVAIFCLIDLLKIFAVISKVSSGSTADYFRVIIRPIDLEIRDRLFSKLDGKSSIVSGSIQLLDGVSLDYKVPVDALFAIMKLNPFHSLRQLLSGFFNSSTPGPYRVILIRACYDLVAEDNINGVDSSLAAPIRALFMAQESILTKASLTLGYSEDSKKKTGLFANQKKEKAIRTQAINDIVAEHFDLVFGTLKMWAKSPSLVVVQGTTILNVDDLISILHTIVEYASYDEPHIRAKAGETLRAVFAVDFISVWDGSSSNWRFPSHKPTPLSMQLFWMTSSAVLGRMAALMIAMKTTESANTDMFTPEPVLKSMLELLRDLLKARTEFLHIVAETGQDDESLCRAGSATVERAASSAALEKLLLVLLCSPSNEIVSIAIACIGHMVEEMDLASQIYSTHPLDPSGTGSSFLVRHGSVLDKHVQVISMVQNIEVYRELCSLNTSAVLVATSRAMQRRVRTVISKLEKPSTGCLQAAEEIYSRWRVLFRPFLIKNSGDTKISSGSGGDSERQNYTAFLCAMGGPIHAAAVEISRQTEIMRPSGVPINADAETVTETSKLEDSLQILFLTAKMNVTEFITDLQSLMIYENDVIREYVKNFLGTELNSGLFDILFSAGAANVTKFLGSDESNQSHERNIFFVESFISVLKLILERQQKEMEQTEFQAGGVDIGSLILSFVQYLNSVVVQRIQMQPTLLRIRTKVCQLVEIVISKKEAVALRQVIKFKNKMLATVLAWNSEIASRSTGDSRLFIEERNGDRRTMSAPSTDLKLSRDLDLASMRAMVAILDQLPIQLTAETAASLTAAFKNGDGNDSDFEFSYNEFKGHEFYNLLYFFLRVLDKCRTVEALETKRLEANTINTGEYNEQLLAAKETLAHIYPLKDLTIRALSNLLAANIDIGLKYSLSLGYHDDPKTRASFMLVLTNLLETGGKAQFNGLGEEVEVMQQRYNYLVDMVASKDDLDIALALGSISDVEDIAPILLSVFETRGNLLKLITAAIEGEVDRTDFAPDLFRQNSMATRLLTVFSKSYGKEYLVNAIKPVLDELLDIKSNLSFEIDPKRILDGEIPAINRKNVTTLVNRLLDNLLNTDKFPKELQVVCTIVAQAVGRKFPENKTTGVGAFMFLRFINPIIVTPWTLNITAPIQDRKVVRGLVLATKVIQNLANNLLFNNKEDFMLELNELLQDNHARVIQFLKNISETDDSTLELVKVKLNAQKGQNISEYDLVRLHRALAVNLDKVEVALTGSEHNWTLSKSELPTRKAKFARLSDLLTRLEPAPEKLKVDARLLSQNLGTRFPELLLEANYAEFIFRVQSVAGYELALDAMRDRLFFYESGISKAGNKVIYFIARRVKQRLVNMEILLYHLINVLAKFTENKYELVVDVTQFSIENEWDVSWITRLLDILPSSIKNNLGAVYVYRCNSSFSRYATKLIRSMDISGLGSDRVFFVSDEKELTRFISVEDLMVPKSVLDSDKSIISNSDVTLISHSREHTPLTLRLSSDFVHLTFHKRSQILGMEVVIADVIKFIDVSDVVAVENSNEFSIKYAEKVGGIYGTGSVSNTIQASITLSTSLAAPIVQSLKQLRYAFRKTKRKNLITEERTLRPNDVPGTLLNMAVLNMGSRDANLRVASYNLLYALSSSFDFKIVNQLVSARGLSIPGNDLSFVSAKVTLTKKSSD</sequence>
<dbReference type="SUPFAM" id="SSF48350">
    <property type="entry name" value="GTPase activation domain, GAP"/>
    <property type="match status" value="1"/>
</dbReference>
<dbReference type="CDD" id="cd00170">
    <property type="entry name" value="SEC14"/>
    <property type="match status" value="1"/>
</dbReference>
<name>A0AAD5T4V0_9FUNG</name>
<keyword evidence="3" id="KW-0472">Membrane</keyword>